<sequence length="720" mass="81786">MICSYNCNDAGEGKESGTYWTNSSCQVIKHTIPDVTSTVDLSPTETDFTVNTDSNHSSLRILWKAYIRTPVRLTETDAGITGRPGFFGLYASSSSMATRNIQKTIRDYKLMLPNISINDDVETRSRADSKVSRVTSGGRTVFSSSTRVKRAHRFLKTLPNRTFQFLPLHRSAQFENFLKSRLQHQFAYKIESKDTQDSSVTATHDSSTYTPLIESKRTATASESDGSGAVDNRSVQQKASVTSLESRLRRLSLFKQSLATISAKYPIAPFRINVRRSLARLQSLREDQIQNICPDMVDGIMVHLHDDRHTGSESSDNDGDTSPSSTSVRQSITKSQRSALPHLIRPNVIDLNTIHRGSDILEAKVRDYDLHISIDADTADEMRNLYKITILNEPTLRGLLKSSRLDTLPKSLRHLVRLGSLYKQREPSEKGVGEREALERQKHFCAARELAADTAIGDAENLWIEAKVFTSGLFANWLAQMRPKVLYGQMSVLEFDIQLRRVARSIRANSSVATSECRAELSGLLATCVAYPKHLPTLWSRMFEWLDNLLTGLFSRERTVREETCYILAYLFTEPLLTEGVRQCSTIDIGFDVTVAILNAMQLVHQSFIHFYCLLALMIEGCPMFSILNAIMEYGPISNSVLVNHLWPRLLYYALKYWHNKQFLRDRLLLKMLNDSIERAYVRGISKKNAKLAQIQLSRRFKVLTKPTTIWLDEWKKFKL</sequence>
<dbReference type="OrthoDB" id="6239044at2759"/>
<name>A0A8S9ZC71_9TREM</name>
<keyword evidence="3" id="KW-1185">Reference proteome</keyword>
<proteinExistence type="predicted"/>
<accession>A0A8S9ZC71</accession>
<dbReference type="EMBL" id="JTDE01000199">
    <property type="protein sequence ID" value="KAF7261998.1"/>
    <property type="molecule type" value="Genomic_DNA"/>
</dbReference>
<evidence type="ECO:0000256" key="1">
    <source>
        <dbReference type="SAM" id="MobiDB-lite"/>
    </source>
</evidence>
<reference evidence="2" key="1">
    <citation type="submission" date="2019-07" db="EMBL/GenBank/DDBJ databases">
        <title>Annotation for the trematode Paragonimus miyazaki's.</title>
        <authorList>
            <person name="Choi Y.-J."/>
        </authorList>
    </citation>
    <scope>NUCLEOTIDE SEQUENCE</scope>
    <source>
        <strain evidence="2">Japan</strain>
    </source>
</reference>
<dbReference type="Proteomes" id="UP000822476">
    <property type="component" value="Unassembled WGS sequence"/>
</dbReference>
<organism evidence="2 3">
    <name type="scientific">Paragonimus skrjabini miyazakii</name>
    <dbReference type="NCBI Taxonomy" id="59628"/>
    <lineage>
        <taxon>Eukaryota</taxon>
        <taxon>Metazoa</taxon>
        <taxon>Spiralia</taxon>
        <taxon>Lophotrochozoa</taxon>
        <taxon>Platyhelminthes</taxon>
        <taxon>Trematoda</taxon>
        <taxon>Digenea</taxon>
        <taxon>Plagiorchiida</taxon>
        <taxon>Troglotremata</taxon>
        <taxon>Troglotrematidae</taxon>
        <taxon>Paragonimus</taxon>
    </lineage>
</organism>
<feature type="region of interest" description="Disordered" evidence="1">
    <location>
        <begin position="307"/>
        <end position="337"/>
    </location>
</feature>
<feature type="compositionally biased region" description="Polar residues" evidence="1">
    <location>
        <begin position="197"/>
        <end position="210"/>
    </location>
</feature>
<gene>
    <name evidence="2" type="ORF">EG68_00694</name>
</gene>
<dbReference type="AlphaFoldDB" id="A0A8S9ZC71"/>
<feature type="region of interest" description="Disordered" evidence="1">
    <location>
        <begin position="197"/>
        <end position="241"/>
    </location>
</feature>
<protein>
    <submittedName>
        <fullName evidence="2">Uncharacterized protein</fullName>
    </submittedName>
</protein>
<comment type="caution">
    <text evidence="2">The sequence shown here is derived from an EMBL/GenBank/DDBJ whole genome shotgun (WGS) entry which is preliminary data.</text>
</comment>
<evidence type="ECO:0000313" key="3">
    <source>
        <dbReference type="Proteomes" id="UP000822476"/>
    </source>
</evidence>
<evidence type="ECO:0000313" key="2">
    <source>
        <dbReference type="EMBL" id="KAF7261998.1"/>
    </source>
</evidence>
<feature type="compositionally biased region" description="Polar residues" evidence="1">
    <location>
        <begin position="320"/>
        <end position="337"/>
    </location>
</feature>